<evidence type="ECO:0000313" key="2">
    <source>
        <dbReference type="Proteomes" id="UP000538292"/>
    </source>
</evidence>
<sequence length="60" mass="6948">MLYNDPLEISFEEWLKLLADSEVSKEPYTEILKIVYESNYSGICAFDIAAKLKVARPFNM</sequence>
<dbReference type="EMBL" id="JACEOL010000006">
    <property type="protein sequence ID" value="MBA4601190.1"/>
    <property type="molecule type" value="Genomic_DNA"/>
</dbReference>
<evidence type="ECO:0000313" key="1">
    <source>
        <dbReference type="EMBL" id="MBA4601190.1"/>
    </source>
</evidence>
<accession>A0A7W2AR44</accession>
<name>A0A7W2AR44_9BACL</name>
<proteinExistence type="predicted"/>
<protein>
    <submittedName>
        <fullName evidence="1">Uncharacterized protein</fullName>
    </submittedName>
</protein>
<dbReference type="AlphaFoldDB" id="A0A7W2AR44"/>
<keyword evidence="2" id="KW-1185">Reference proteome</keyword>
<gene>
    <name evidence="1" type="ORF">H2C83_02380</name>
</gene>
<reference evidence="1 2" key="1">
    <citation type="submission" date="2020-07" db="EMBL/GenBank/DDBJ databases">
        <title>Thermoactinomyces phylogeny.</title>
        <authorList>
            <person name="Dunlap C."/>
        </authorList>
    </citation>
    <scope>NUCLEOTIDE SEQUENCE [LARGE SCALE GENOMIC DNA]</scope>
    <source>
        <strain evidence="1 2">AMNI-1</strain>
    </source>
</reference>
<dbReference type="Proteomes" id="UP000538292">
    <property type="component" value="Unassembled WGS sequence"/>
</dbReference>
<dbReference type="RefSeq" id="WP_181737402.1">
    <property type="nucleotide sequence ID" value="NZ_JACEOL010000006.1"/>
</dbReference>
<comment type="caution">
    <text evidence="1">The sequence shown here is derived from an EMBL/GenBank/DDBJ whole genome shotgun (WGS) entry which is preliminary data.</text>
</comment>
<organism evidence="1 2">
    <name type="scientific">Thermoactinomyces mirandus</name>
    <dbReference type="NCBI Taxonomy" id="2756294"/>
    <lineage>
        <taxon>Bacteria</taxon>
        <taxon>Bacillati</taxon>
        <taxon>Bacillota</taxon>
        <taxon>Bacilli</taxon>
        <taxon>Bacillales</taxon>
        <taxon>Thermoactinomycetaceae</taxon>
        <taxon>Thermoactinomyces</taxon>
    </lineage>
</organism>